<sequence>MKSSLLSIVVAGLAAAAPAPSSTEETCNSLSTQIREWTIKDFDYRASYTFSTPSHQIAGGYVNFTLENQAVDYQAICTASSNWLTQFFYGNIVYNCTVPQEADRASFTFNWPTGEVRVNQTWNCLDEGSYYIAEGGVELDLDCEDETWQNPDWQPGQMYSVRTISCQPVTTACPIESIRGVA</sequence>
<comment type="subcellular location">
    <subcellularLocation>
        <location evidence="1">Secreted</location>
    </subcellularLocation>
</comment>
<reference evidence="7 8" key="1">
    <citation type="journal article" date="2014" name="BMC Genomics">
        <title>Comparative genome sequencing reveals chemotype-specific gene clusters in the toxigenic black mold Stachybotrys.</title>
        <authorList>
            <person name="Semeiks J."/>
            <person name="Borek D."/>
            <person name="Otwinowski Z."/>
            <person name="Grishin N.V."/>
        </authorList>
    </citation>
    <scope>NUCLEOTIDE SEQUENCE [LARGE SCALE GENOMIC DNA]</scope>
    <source>
        <strain evidence="8">CBS 109288 / IBT 7711</strain>
    </source>
</reference>
<accession>A0A084AN16</accession>
<proteinExistence type="predicted"/>
<evidence type="ECO:0000256" key="1">
    <source>
        <dbReference type="ARBA" id="ARBA00004613"/>
    </source>
</evidence>
<dbReference type="HOGENOM" id="CLU_097613_0_0_1"/>
<evidence type="ECO:0000256" key="3">
    <source>
        <dbReference type="ARBA" id="ARBA00022729"/>
    </source>
</evidence>
<dbReference type="OrthoDB" id="3539798at2759"/>
<evidence type="ECO:0000259" key="6">
    <source>
        <dbReference type="Pfam" id="PF16541"/>
    </source>
</evidence>
<feature type="domain" description="AA1-like" evidence="6">
    <location>
        <begin position="39"/>
        <end position="166"/>
    </location>
</feature>
<feature type="signal peptide" evidence="5">
    <location>
        <begin position="1"/>
        <end position="16"/>
    </location>
</feature>
<evidence type="ECO:0000256" key="2">
    <source>
        <dbReference type="ARBA" id="ARBA00022525"/>
    </source>
</evidence>
<dbReference type="EMBL" id="KL648650">
    <property type="protein sequence ID" value="KEY66695.1"/>
    <property type="molecule type" value="Genomic_DNA"/>
</dbReference>
<keyword evidence="8" id="KW-1185">Reference proteome</keyword>
<protein>
    <recommendedName>
        <fullName evidence="6">AA1-like domain-containing protein</fullName>
    </recommendedName>
</protein>
<gene>
    <name evidence="7" type="ORF">S7711_01982</name>
</gene>
<organism evidence="7 8">
    <name type="scientific">Stachybotrys chartarum (strain CBS 109288 / IBT 7711)</name>
    <name type="common">Toxic black mold</name>
    <name type="synonym">Stilbospora chartarum</name>
    <dbReference type="NCBI Taxonomy" id="1280523"/>
    <lineage>
        <taxon>Eukaryota</taxon>
        <taxon>Fungi</taxon>
        <taxon>Dikarya</taxon>
        <taxon>Ascomycota</taxon>
        <taxon>Pezizomycotina</taxon>
        <taxon>Sordariomycetes</taxon>
        <taxon>Hypocreomycetidae</taxon>
        <taxon>Hypocreales</taxon>
        <taxon>Stachybotryaceae</taxon>
        <taxon>Stachybotrys</taxon>
    </lineage>
</organism>
<dbReference type="Proteomes" id="UP000028045">
    <property type="component" value="Unassembled WGS sequence"/>
</dbReference>
<dbReference type="Pfam" id="PF16541">
    <property type="entry name" value="AltA1"/>
    <property type="match status" value="1"/>
</dbReference>
<keyword evidence="3 5" id="KW-0732">Signal</keyword>
<keyword evidence="2" id="KW-0964">Secreted</keyword>
<keyword evidence="4" id="KW-1015">Disulfide bond</keyword>
<feature type="chain" id="PRO_5001771076" description="AA1-like domain-containing protein" evidence="5">
    <location>
        <begin position="17"/>
        <end position="182"/>
    </location>
</feature>
<dbReference type="AlphaFoldDB" id="A0A084AN16"/>
<evidence type="ECO:0000313" key="7">
    <source>
        <dbReference type="EMBL" id="KEY66695.1"/>
    </source>
</evidence>
<name>A0A084AN16_STACB</name>
<dbReference type="GO" id="GO:0005576">
    <property type="term" value="C:extracellular region"/>
    <property type="evidence" value="ECO:0007669"/>
    <property type="project" value="UniProtKB-SubCell"/>
</dbReference>
<evidence type="ECO:0000256" key="4">
    <source>
        <dbReference type="ARBA" id="ARBA00023157"/>
    </source>
</evidence>
<evidence type="ECO:0000256" key="5">
    <source>
        <dbReference type="SAM" id="SignalP"/>
    </source>
</evidence>
<evidence type="ECO:0000313" key="8">
    <source>
        <dbReference type="Proteomes" id="UP000028045"/>
    </source>
</evidence>
<dbReference type="InterPro" id="IPR032382">
    <property type="entry name" value="AltA1"/>
</dbReference>